<comment type="caution">
    <text evidence="2">The sequence shown here is derived from an EMBL/GenBank/DDBJ whole genome shotgun (WGS) entry which is preliminary data.</text>
</comment>
<reference evidence="3" key="1">
    <citation type="journal article" date="2019" name="Int. J. Syst. Evol. Microbiol.">
        <title>The Global Catalogue of Microorganisms (GCM) 10K type strain sequencing project: providing services to taxonomists for standard genome sequencing and annotation.</title>
        <authorList>
            <consortium name="The Broad Institute Genomics Platform"/>
            <consortium name="The Broad Institute Genome Sequencing Center for Infectious Disease"/>
            <person name="Wu L."/>
            <person name="Ma J."/>
        </authorList>
    </citation>
    <scope>NUCLEOTIDE SEQUENCE [LARGE SCALE GENOMIC DNA]</scope>
    <source>
        <strain evidence="3">JCM 17460</strain>
    </source>
</reference>
<evidence type="ECO:0000256" key="1">
    <source>
        <dbReference type="SAM" id="MobiDB-lite"/>
    </source>
</evidence>
<name>A0ABP6WJQ4_9ACTN</name>
<keyword evidence="3" id="KW-1185">Reference proteome</keyword>
<gene>
    <name evidence="2" type="ORF">GCM10022263_42880</name>
</gene>
<accession>A0ABP6WJQ4</accession>
<dbReference type="EMBL" id="BAABBB010000028">
    <property type="protein sequence ID" value="GAA3551440.1"/>
    <property type="molecule type" value="Genomic_DNA"/>
</dbReference>
<sequence length="96" mass="9462">METVLGGRHDARLALAVEGVRRQRRRDLLGLGRREPPGGEGSGDAGGSRAAAEESAAADPAAGAQDVTAAVSCDSGSESALTASVSFLVSAGLSAV</sequence>
<protein>
    <submittedName>
        <fullName evidence="2">Uncharacterized protein</fullName>
    </submittedName>
</protein>
<dbReference type="Proteomes" id="UP001500301">
    <property type="component" value="Unassembled WGS sequence"/>
</dbReference>
<feature type="compositionally biased region" description="Basic and acidic residues" evidence="1">
    <location>
        <begin position="26"/>
        <end position="37"/>
    </location>
</feature>
<organism evidence="2 3">
    <name type="scientific">Nocardioides daeguensis</name>
    <dbReference type="NCBI Taxonomy" id="908359"/>
    <lineage>
        <taxon>Bacteria</taxon>
        <taxon>Bacillati</taxon>
        <taxon>Actinomycetota</taxon>
        <taxon>Actinomycetes</taxon>
        <taxon>Propionibacteriales</taxon>
        <taxon>Nocardioidaceae</taxon>
        <taxon>Nocardioides</taxon>
    </lineage>
</organism>
<feature type="compositionally biased region" description="Low complexity" evidence="1">
    <location>
        <begin position="47"/>
        <end position="70"/>
    </location>
</feature>
<evidence type="ECO:0000313" key="3">
    <source>
        <dbReference type="Proteomes" id="UP001500301"/>
    </source>
</evidence>
<proteinExistence type="predicted"/>
<feature type="region of interest" description="Disordered" evidence="1">
    <location>
        <begin position="25"/>
        <end position="75"/>
    </location>
</feature>
<evidence type="ECO:0000313" key="2">
    <source>
        <dbReference type="EMBL" id="GAA3551440.1"/>
    </source>
</evidence>